<evidence type="ECO:0000313" key="1">
    <source>
        <dbReference type="EMBL" id="MCX2975175.1"/>
    </source>
</evidence>
<dbReference type="EMBL" id="SHNP01000006">
    <property type="protein sequence ID" value="MCX2975175.1"/>
    <property type="molecule type" value="Genomic_DNA"/>
</dbReference>
<dbReference type="RefSeq" id="WP_279253832.1">
    <property type="nucleotide sequence ID" value="NZ_SHNP01000006.1"/>
</dbReference>
<protein>
    <recommendedName>
        <fullName evidence="3">Cytochrome c domain-containing protein</fullName>
    </recommendedName>
</protein>
<accession>A0ABT3SYV7</accession>
<comment type="caution">
    <text evidence="1">The sequence shown here is derived from an EMBL/GenBank/DDBJ whole genome shotgun (WGS) entry which is preliminary data.</text>
</comment>
<reference evidence="1" key="1">
    <citation type="submission" date="2019-02" db="EMBL/GenBank/DDBJ databases">
        <authorList>
            <person name="Li S.-H."/>
        </authorList>
    </citation>
    <scope>NUCLEOTIDE SEQUENCE</scope>
    <source>
        <strain evidence="1">IMCC8485</strain>
    </source>
</reference>
<evidence type="ECO:0008006" key="3">
    <source>
        <dbReference type="Google" id="ProtNLM"/>
    </source>
</evidence>
<dbReference type="Proteomes" id="UP001143307">
    <property type="component" value="Unassembled WGS sequence"/>
</dbReference>
<gene>
    <name evidence="1" type="ORF">EYC87_16450</name>
</gene>
<organism evidence="1 2">
    <name type="scientific">Candidatus Seongchinamella marina</name>
    <dbReference type="NCBI Taxonomy" id="2518990"/>
    <lineage>
        <taxon>Bacteria</taxon>
        <taxon>Pseudomonadati</taxon>
        <taxon>Pseudomonadota</taxon>
        <taxon>Gammaproteobacteria</taxon>
        <taxon>Cellvibrionales</taxon>
        <taxon>Halieaceae</taxon>
        <taxon>Seongchinamella</taxon>
    </lineage>
</organism>
<proteinExistence type="predicted"/>
<sequence>MSLFSLVLAGCFHTELGSSVTGARVTVTDLRSGESIEDGLTSLTEAGFIATRSQDEFDELNDLAKLLYLGNFFVDGKAYDPENWYLITARGGADIDVDSNFVIDAKPASEVNGLWHALITGRQLRNGNFVISPITEALYQLLKTELDDLDNTQLRVRLNQLSAEILGDVNNDERVNYVDALKWTTIVHKPLYLRDFSQVEALAQAIRDGANQTTLSALAQDMFAEPAPDALQYYQQNISAPIVQTLCVRCHMPGGSAPNSGSALVLVTNNTANFQEKNHQNFQDFRDQLPASRDLSDWVTGKASGQISHGGGRQLAPGSQELENLETYLNLLE</sequence>
<name>A0ABT3SYV7_9GAMM</name>
<evidence type="ECO:0000313" key="2">
    <source>
        <dbReference type="Proteomes" id="UP001143307"/>
    </source>
</evidence>
<keyword evidence="2" id="KW-1185">Reference proteome</keyword>